<keyword evidence="16" id="KW-0812">Transmembrane</keyword>
<evidence type="ECO:0000256" key="16">
    <source>
        <dbReference type="SAM" id="Phobius"/>
    </source>
</evidence>
<evidence type="ECO:0000256" key="17">
    <source>
        <dbReference type="SAM" id="SignalP"/>
    </source>
</evidence>
<feature type="active site" evidence="13">
    <location>
        <position position="127"/>
    </location>
</feature>
<evidence type="ECO:0000256" key="11">
    <source>
        <dbReference type="ARBA" id="ARBA00023316"/>
    </source>
</evidence>
<keyword evidence="11" id="KW-0961">Cell wall biogenesis/degradation</keyword>
<evidence type="ECO:0000256" key="15">
    <source>
        <dbReference type="RuleBase" id="RU004016"/>
    </source>
</evidence>
<comment type="catalytic activity">
    <reaction evidence="12">
        <text>Preferential cleavage: (Ac)2-L-Lys-D-Ala-|-D-Ala. Also transpeptidation of peptidyl-alanyl moieties that are N-acyl substituents of D-alanine.</text>
        <dbReference type="EC" id="3.4.16.4"/>
    </reaction>
</comment>
<dbReference type="UniPathway" id="UPA00219"/>
<dbReference type="InterPro" id="IPR018044">
    <property type="entry name" value="Peptidase_S11"/>
</dbReference>
<dbReference type="EMBL" id="CP035281">
    <property type="protein sequence ID" value="QAT41985.1"/>
    <property type="molecule type" value="Genomic_DNA"/>
</dbReference>
<dbReference type="Gene3D" id="2.60.410.10">
    <property type="entry name" value="D-Ala-D-Ala carboxypeptidase, C-terminal domain"/>
    <property type="match status" value="1"/>
</dbReference>
<evidence type="ECO:0000256" key="1">
    <source>
        <dbReference type="ARBA" id="ARBA00003217"/>
    </source>
</evidence>
<keyword evidence="16" id="KW-1133">Transmembrane helix</keyword>
<dbReference type="SUPFAM" id="SSF56601">
    <property type="entry name" value="beta-lactamase/transpeptidase-like"/>
    <property type="match status" value="1"/>
</dbReference>
<evidence type="ECO:0000256" key="9">
    <source>
        <dbReference type="ARBA" id="ARBA00022960"/>
    </source>
</evidence>
<name>A0A410PSU9_9FIRM</name>
<dbReference type="Pfam" id="PF07943">
    <property type="entry name" value="PBP5_C"/>
    <property type="match status" value="1"/>
</dbReference>
<evidence type="ECO:0000256" key="13">
    <source>
        <dbReference type="PIRSR" id="PIRSR618044-1"/>
    </source>
</evidence>
<evidence type="ECO:0000256" key="12">
    <source>
        <dbReference type="ARBA" id="ARBA00034000"/>
    </source>
</evidence>
<evidence type="ECO:0000256" key="4">
    <source>
        <dbReference type="ARBA" id="ARBA00012448"/>
    </source>
</evidence>
<comment type="pathway">
    <text evidence="2">Cell wall biogenesis; peptidoglycan biosynthesis.</text>
</comment>
<keyword evidence="16" id="KW-0472">Membrane</keyword>
<accession>A0A410PSU9</accession>
<dbReference type="InterPro" id="IPR012907">
    <property type="entry name" value="Peptidase_S11_C"/>
</dbReference>
<proteinExistence type="inferred from homology"/>
<evidence type="ECO:0000256" key="2">
    <source>
        <dbReference type="ARBA" id="ARBA00004752"/>
    </source>
</evidence>
<feature type="active site" description="Proton acceptor" evidence="13">
    <location>
        <position position="75"/>
    </location>
</feature>
<evidence type="ECO:0000256" key="14">
    <source>
        <dbReference type="PIRSR" id="PIRSR618044-2"/>
    </source>
</evidence>
<evidence type="ECO:0000256" key="6">
    <source>
        <dbReference type="ARBA" id="ARBA00022670"/>
    </source>
</evidence>
<dbReference type="GO" id="GO:0006508">
    <property type="term" value="P:proteolysis"/>
    <property type="evidence" value="ECO:0007669"/>
    <property type="project" value="UniProtKB-KW"/>
</dbReference>
<dbReference type="Gene3D" id="3.40.710.10">
    <property type="entry name" value="DD-peptidase/beta-lactamase superfamily"/>
    <property type="match status" value="1"/>
</dbReference>
<evidence type="ECO:0000259" key="18">
    <source>
        <dbReference type="SMART" id="SM00936"/>
    </source>
</evidence>
<evidence type="ECO:0000256" key="8">
    <source>
        <dbReference type="ARBA" id="ARBA00022801"/>
    </source>
</evidence>
<keyword evidence="7 17" id="KW-0732">Signal</keyword>
<dbReference type="GO" id="GO:0071555">
    <property type="term" value="P:cell wall organization"/>
    <property type="evidence" value="ECO:0007669"/>
    <property type="project" value="UniProtKB-KW"/>
</dbReference>
<evidence type="ECO:0000256" key="5">
    <source>
        <dbReference type="ARBA" id="ARBA00022645"/>
    </source>
</evidence>
<dbReference type="SUPFAM" id="SSF69189">
    <property type="entry name" value="Penicillin-binding protein associated domain"/>
    <property type="match status" value="1"/>
</dbReference>
<dbReference type="Proteomes" id="UP000287601">
    <property type="component" value="Chromosome"/>
</dbReference>
<dbReference type="OrthoDB" id="9791132at2"/>
<dbReference type="InterPro" id="IPR015956">
    <property type="entry name" value="Peniciliin-bd_prot_C_sf"/>
</dbReference>
<comment type="function">
    <text evidence="1">Removes C-terminal D-alanyl residues from sugar-peptide cell wall precursors.</text>
</comment>
<sequence length="466" mass="50499">MKKTITVMIVLFSLIANLGANTAAVFAETDGAKTPAITAAPSIVAETGVLIDARTGTVLYNKGMDIQEEPASTTKIITGLLAIEKLPLDKVVTIDAETPFTEGSRIYLMEGEKITVRDLLYALFLESANDAAVALAVEMAGSVDNFAVMMNQKAKELGAENTNFRNPNGLHLEGHVTTARDLAVIAKTAMENPVFRQYVSTYKYTIQPTNKQEEPRYLYNTNRLLYDNKTKVSVNGVLRPAKYDGVVGIKTGYTGQAGGCLVAGAERNGTELIAVVMKSTDSGRFGDSIALLDWGFENYHTVKLVNKGAAAGIIKVSRGAQRQAPLVAKQNGYVTLPVNQTARQIQKVVKTAEKVKAPVQAGQKFGSVDFFRNGELLGSVPVVSGETVEKGGIFSAFSGLDKGAVKIAAGIGTAVAIAAAAVGILLYMRYQNIKRRKLRRQQRALRIAMDREKDKLYYNRENYMNR</sequence>
<feature type="binding site" evidence="14">
    <location>
        <position position="250"/>
    </location>
    <ligand>
        <name>substrate</name>
    </ligand>
</feature>
<feature type="domain" description="Peptidase S11 D-Ala-D-Ala carboxypeptidase A C-terminal" evidence="18">
    <location>
        <begin position="299"/>
        <end position="390"/>
    </location>
</feature>
<keyword evidence="6" id="KW-0645">Protease</keyword>
<keyword evidence="10" id="KW-0573">Peptidoglycan synthesis</keyword>
<dbReference type="GO" id="GO:0009252">
    <property type="term" value="P:peptidoglycan biosynthetic process"/>
    <property type="evidence" value="ECO:0007669"/>
    <property type="project" value="UniProtKB-UniPathway"/>
</dbReference>
<gene>
    <name evidence="19" type="ORF">EQM06_01380</name>
</gene>
<protein>
    <recommendedName>
        <fullName evidence="4">serine-type D-Ala-D-Ala carboxypeptidase</fullName>
        <ecNumber evidence="4">3.4.16.4</ecNumber>
    </recommendedName>
</protein>
<dbReference type="PANTHER" id="PTHR21581">
    <property type="entry name" value="D-ALANYL-D-ALANINE CARBOXYPEPTIDASE"/>
    <property type="match status" value="1"/>
</dbReference>
<dbReference type="InterPro" id="IPR037167">
    <property type="entry name" value="Peptidase_S11_C_sf"/>
</dbReference>
<feature type="active site" description="Acyl-ester intermediate" evidence="13">
    <location>
        <position position="72"/>
    </location>
</feature>
<reference evidence="19 20" key="1">
    <citation type="submission" date="2019-01" db="EMBL/GenBank/DDBJ databases">
        <title>Draft genomes of a novel of Aminipila strains.</title>
        <authorList>
            <person name="Ma S."/>
        </authorList>
    </citation>
    <scope>NUCLEOTIDE SEQUENCE [LARGE SCALE GENOMIC DNA]</scope>
    <source>
        <strain evidence="20">JN-39</strain>
    </source>
</reference>
<dbReference type="GO" id="GO:0008360">
    <property type="term" value="P:regulation of cell shape"/>
    <property type="evidence" value="ECO:0007669"/>
    <property type="project" value="UniProtKB-KW"/>
</dbReference>
<dbReference type="AlphaFoldDB" id="A0A410PSU9"/>
<comment type="similarity">
    <text evidence="3 15">Belongs to the peptidase S11 family.</text>
</comment>
<evidence type="ECO:0000256" key="10">
    <source>
        <dbReference type="ARBA" id="ARBA00022984"/>
    </source>
</evidence>
<organism evidence="19 20">
    <name type="scientific">Aminipila luticellarii</name>
    <dbReference type="NCBI Taxonomy" id="2507160"/>
    <lineage>
        <taxon>Bacteria</taxon>
        <taxon>Bacillati</taxon>
        <taxon>Bacillota</taxon>
        <taxon>Clostridia</taxon>
        <taxon>Peptostreptococcales</taxon>
        <taxon>Anaerovoracaceae</taxon>
        <taxon>Aminipila</taxon>
    </lineage>
</organism>
<dbReference type="RefSeq" id="WP_128744639.1">
    <property type="nucleotide sequence ID" value="NZ_CP035281.1"/>
</dbReference>
<dbReference type="Pfam" id="PF00768">
    <property type="entry name" value="Peptidase_S11"/>
    <property type="match status" value="1"/>
</dbReference>
<dbReference type="PANTHER" id="PTHR21581:SF6">
    <property type="entry name" value="TRAFFICKING PROTEIN PARTICLE COMPLEX SUBUNIT 12"/>
    <property type="match status" value="1"/>
</dbReference>
<evidence type="ECO:0000313" key="20">
    <source>
        <dbReference type="Proteomes" id="UP000287601"/>
    </source>
</evidence>
<feature type="transmembrane region" description="Helical" evidence="16">
    <location>
        <begin position="407"/>
        <end position="430"/>
    </location>
</feature>
<dbReference type="InterPro" id="IPR001967">
    <property type="entry name" value="Peptidase_S11_N"/>
</dbReference>
<evidence type="ECO:0000256" key="7">
    <source>
        <dbReference type="ARBA" id="ARBA00022729"/>
    </source>
</evidence>
<dbReference type="SMART" id="SM00936">
    <property type="entry name" value="PBP5_C"/>
    <property type="match status" value="1"/>
</dbReference>
<keyword evidence="5 19" id="KW-0121">Carboxypeptidase</keyword>
<keyword evidence="20" id="KW-1185">Reference proteome</keyword>
<feature type="signal peptide" evidence="17">
    <location>
        <begin position="1"/>
        <end position="23"/>
    </location>
</feature>
<dbReference type="EC" id="3.4.16.4" evidence="4"/>
<dbReference type="InterPro" id="IPR012338">
    <property type="entry name" value="Beta-lactam/transpept-like"/>
</dbReference>
<dbReference type="KEGG" id="amij:EQM06_01380"/>
<dbReference type="PRINTS" id="PR00725">
    <property type="entry name" value="DADACBPTASE1"/>
</dbReference>
<evidence type="ECO:0000313" key="19">
    <source>
        <dbReference type="EMBL" id="QAT41985.1"/>
    </source>
</evidence>
<keyword evidence="9" id="KW-0133">Cell shape</keyword>
<dbReference type="GO" id="GO:0009002">
    <property type="term" value="F:serine-type D-Ala-D-Ala carboxypeptidase activity"/>
    <property type="evidence" value="ECO:0007669"/>
    <property type="project" value="UniProtKB-EC"/>
</dbReference>
<keyword evidence="8" id="KW-0378">Hydrolase</keyword>
<evidence type="ECO:0000256" key="3">
    <source>
        <dbReference type="ARBA" id="ARBA00007164"/>
    </source>
</evidence>
<feature type="chain" id="PRO_5019390729" description="serine-type D-Ala-D-Ala carboxypeptidase" evidence="17">
    <location>
        <begin position="24"/>
        <end position="466"/>
    </location>
</feature>